<dbReference type="Gene3D" id="2.60.200.40">
    <property type="match status" value="1"/>
</dbReference>
<dbReference type="NCBIfam" id="NF008882">
    <property type="entry name" value="PRK11914.1"/>
    <property type="match status" value="1"/>
</dbReference>
<dbReference type="InterPro" id="IPR005218">
    <property type="entry name" value="Diacylglycerol/lipid_kinase"/>
</dbReference>
<evidence type="ECO:0000256" key="12">
    <source>
        <dbReference type="ARBA" id="ARBA00023264"/>
    </source>
</evidence>
<keyword evidence="6" id="KW-0547">Nucleotide-binding</keyword>
<dbReference type="Pfam" id="PF19279">
    <property type="entry name" value="YegS_C"/>
    <property type="match status" value="1"/>
</dbReference>
<reference evidence="14" key="1">
    <citation type="submission" date="2022-12" db="EMBL/GenBank/DDBJ databases">
        <authorList>
            <person name="Krivoruchko A.V."/>
            <person name="Elkin A."/>
        </authorList>
    </citation>
    <scope>NUCLEOTIDE SEQUENCE</scope>
    <source>
        <strain evidence="14">IEGM 1388</strain>
    </source>
</reference>
<evidence type="ECO:0000256" key="3">
    <source>
        <dbReference type="ARBA" id="ARBA00022516"/>
    </source>
</evidence>
<feature type="domain" description="DAGKc" evidence="13">
    <location>
        <begin position="1"/>
        <end position="131"/>
    </location>
</feature>
<evidence type="ECO:0000256" key="6">
    <source>
        <dbReference type="ARBA" id="ARBA00022741"/>
    </source>
</evidence>
<dbReference type="PANTHER" id="PTHR12358:SF106">
    <property type="entry name" value="LIPID KINASE YEGS"/>
    <property type="match status" value="1"/>
</dbReference>
<evidence type="ECO:0000256" key="11">
    <source>
        <dbReference type="ARBA" id="ARBA00023209"/>
    </source>
</evidence>
<evidence type="ECO:0000256" key="8">
    <source>
        <dbReference type="ARBA" id="ARBA00022840"/>
    </source>
</evidence>
<keyword evidence="15" id="KW-1185">Reference proteome</keyword>
<dbReference type="Pfam" id="PF00781">
    <property type="entry name" value="DAGK_cat"/>
    <property type="match status" value="1"/>
</dbReference>
<comment type="caution">
    <text evidence="14">The sequence shown here is derived from an EMBL/GenBank/DDBJ whole genome shotgun (WGS) entry which is preliminary data.</text>
</comment>
<keyword evidence="8" id="KW-0067">ATP-binding</keyword>
<keyword evidence="12" id="KW-1208">Phospholipid metabolism</keyword>
<dbReference type="EMBL" id="JAPWIE010000002">
    <property type="protein sequence ID" value="MCZ4549577.1"/>
    <property type="molecule type" value="Genomic_DNA"/>
</dbReference>
<evidence type="ECO:0000259" key="13">
    <source>
        <dbReference type="PROSITE" id="PS50146"/>
    </source>
</evidence>
<dbReference type="RefSeq" id="WP_084837871.1">
    <property type="nucleotide sequence ID" value="NZ_JAPWIE010000002.1"/>
</dbReference>
<keyword evidence="3" id="KW-0444">Lipid biosynthesis</keyword>
<keyword evidence="5" id="KW-0479">Metal-binding</keyword>
<dbReference type="SUPFAM" id="SSF111331">
    <property type="entry name" value="NAD kinase/diacylglycerol kinase-like"/>
    <property type="match status" value="1"/>
</dbReference>
<evidence type="ECO:0000256" key="7">
    <source>
        <dbReference type="ARBA" id="ARBA00022777"/>
    </source>
</evidence>
<evidence type="ECO:0000256" key="5">
    <source>
        <dbReference type="ARBA" id="ARBA00022723"/>
    </source>
</evidence>
<evidence type="ECO:0000256" key="4">
    <source>
        <dbReference type="ARBA" id="ARBA00022679"/>
    </source>
</evidence>
<evidence type="ECO:0000256" key="2">
    <source>
        <dbReference type="ARBA" id="ARBA00005983"/>
    </source>
</evidence>
<evidence type="ECO:0000256" key="9">
    <source>
        <dbReference type="ARBA" id="ARBA00022842"/>
    </source>
</evidence>
<proteinExistence type="inferred from homology"/>
<dbReference type="PROSITE" id="PS50146">
    <property type="entry name" value="DAGK"/>
    <property type="match status" value="1"/>
</dbReference>
<keyword evidence="9" id="KW-0460">Magnesium</keyword>
<evidence type="ECO:0000256" key="10">
    <source>
        <dbReference type="ARBA" id="ARBA00023098"/>
    </source>
</evidence>
<dbReference type="Proteomes" id="UP001067235">
    <property type="component" value="Unassembled WGS sequence"/>
</dbReference>
<dbReference type="InterPro" id="IPR017438">
    <property type="entry name" value="ATP-NAD_kinase_N"/>
</dbReference>
<evidence type="ECO:0000313" key="15">
    <source>
        <dbReference type="Proteomes" id="UP001067235"/>
    </source>
</evidence>
<dbReference type="PANTHER" id="PTHR12358">
    <property type="entry name" value="SPHINGOSINE KINASE"/>
    <property type="match status" value="1"/>
</dbReference>
<keyword evidence="7 14" id="KW-0418">Kinase</keyword>
<protein>
    <submittedName>
        <fullName evidence="14">Diacylglycerol kinase</fullName>
        <ecNumber evidence="14">2.7.1.107</ecNumber>
    </submittedName>
</protein>
<dbReference type="Gene3D" id="3.40.50.10330">
    <property type="entry name" value="Probable inorganic polyphosphate/atp-NAD kinase, domain 1"/>
    <property type="match status" value="1"/>
</dbReference>
<dbReference type="NCBIfam" id="TIGR00147">
    <property type="entry name" value="YegS/Rv2252/BmrU family lipid kinase"/>
    <property type="match status" value="1"/>
</dbReference>
<dbReference type="SMART" id="SM00046">
    <property type="entry name" value="DAGKc"/>
    <property type="match status" value="1"/>
</dbReference>
<evidence type="ECO:0000313" key="14">
    <source>
        <dbReference type="EMBL" id="MCZ4549577.1"/>
    </source>
</evidence>
<organism evidence="14 15">
    <name type="scientific">Gordonia rubripertincta</name>
    <name type="common">Rhodococcus corallinus</name>
    <dbReference type="NCBI Taxonomy" id="36822"/>
    <lineage>
        <taxon>Bacteria</taxon>
        <taxon>Bacillati</taxon>
        <taxon>Actinomycetota</taxon>
        <taxon>Actinomycetes</taxon>
        <taxon>Mycobacteriales</taxon>
        <taxon>Gordoniaceae</taxon>
        <taxon>Gordonia</taxon>
    </lineage>
</organism>
<accession>A0ABT4MV02</accession>
<dbReference type="InterPro" id="IPR016064">
    <property type="entry name" value="NAD/diacylglycerol_kinase_sf"/>
</dbReference>
<dbReference type="EC" id="2.7.1.107" evidence="14"/>
<dbReference type="GO" id="GO:0004143">
    <property type="term" value="F:ATP-dependent diacylglycerol kinase activity"/>
    <property type="evidence" value="ECO:0007669"/>
    <property type="project" value="UniProtKB-EC"/>
</dbReference>
<evidence type="ECO:0000256" key="1">
    <source>
        <dbReference type="ARBA" id="ARBA00001946"/>
    </source>
</evidence>
<dbReference type="InterPro" id="IPR001206">
    <property type="entry name" value="Diacylglycerol_kinase_cat_dom"/>
</dbReference>
<comment type="similarity">
    <text evidence="2">Belongs to the diacylglycerol/lipid kinase family.</text>
</comment>
<comment type="cofactor">
    <cofactor evidence="1">
        <name>Mg(2+)</name>
        <dbReference type="ChEBI" id="CHEBI:18420"/>
    </cofactor>
</comment>
<name>A0ABT4MV02_GORRU</name>
<sequence length="308" mass="32027">MTIRRIAALINPTARHGLGAGAAETALGALDAHGLDVTEMIGRDATHAQELAHIAARSDHDAIVVIGGDGSIGMALEAARGTGMSIGLMPAGTGNDHARALGIPIDPVAAAAVIGAGHERSVDLAQITLGDGSTSVFGTVAATGLDALVTERANMLARPKGQLRYPIAAVAEIAKLKPFHYRITVDGTTIERDLVLASVGNSRSYGGGMQITPDAIIDDGLLDLTLVLSGSRLRLLTLFPTVYSGKHIHRPEVEQLRGRKIVLECEPAAPIYADGDRVGMLPATIETLPGAVTFLVPRIPSKESRAQT</sequence>
<gene>
    <name evidence="14" type="ORF">O4213_06270</name>
</gene>
<keyword evidence="10" id="KW-0443">Lipid metabolism</keyword>
<dbReference type="InterPro" id="IPR050187">
    <property type="entry name" value="Lipid_Phosphate_FormReg"/>
</dbReference>
<dbReference type="InterPro" id="IPR045540">
    <property type="entry name" value="YegS/DAGK_C"/>
</dbReference>
<keyword evidence="11" id="KW-0594">Phospholipid biosynthesis</keyword>
<keyword evidence="4 14" id="KW-0808">Transferase</keyword>